<dbReference type="PANTHER" id="PTHR31808:SF9">
    <property type="entry name" value="F21O3.2 PROTEIN"/>
    <property type="match status" value="1"/>
</dbReference>
<dbReference type="EMBL" id="LFYR01000688">
    <property type="protein sequence ID" value="KMZ71116.1"/>
    <property type="molecule type" value="Genomic_DNA"/>
</dbReference>
<dbReference type="Proteomes" id="UP000036987">
    <property type="component" value="Unassembled WGS sequence"/>
</dbReference>
<dbReference type="OrthoDB" id="25131at2759"/>
<dbReference type="AlphaFoldDB" id="A0A0K9PQ84"/>
<organism evidence="1 2">
    <name type="scientific">Zostera marina</name>
    <name type="common">Eelgrass</name>
    <dbReference type="NCBI Taxonomy" id="29655"/>
    <lineage>
        <taxon>Eukaryota</taxon>
        <taxon>Viridiplantae</taxon>
        <taxon>Streptophyta</taxon>
        <taxon>Embryophyta</taxon>
        <taxon>Tracheophyta</taxon>
        <taxon>Spermatophyta</taxon>
        <taxon>Magnoliopsida</taxon>
        <taxon>Liliopsida</taxon>
        <taxon>Zosteraceae</taxon>
        <taxon>Zostera</taxon>
    </lineage>
</organism>
<keyword evidence="2" id="KW-1185">Reference proteome</keyword>
<reference evidence="2" key="1">
    <citation type="journal article" date="2016" name="Nature">
        <title>The genome of the seagrass Zostera marina reveals angiosperm adaptation to the sea.</title>
        <authorList>
            <person name="Olsen J.L."/>
            <person name="Rouze P."/>
            <person name="Verhelst B."/>
            <person name="Lin Y.-C."/>
            <person name="Bayer T."/>
            <person name="Collen J."/>
            <person name="Dattolo E."/>
            <person name="De Paoli E."/>
            <person name="Dittami S."/>
            <person name="Maumus F."/>
            <person name="Michel G."/>
            <person name="Kersting A."/>
            <person name="Lauritano C."/>
            <person name="Lohaus R."/>
            <person name="Toepel M."/>
            <person name="Tonon T."/>
            <person name="Vanneste K."/>
            <person name="Amirebrahimi M."/>
            <person name="Brakel J."/>
            <person name="Bostroem C."/>
            <person name="Chovatia M."/>
            <person name="Grimwood J."/>
            <person name="Jenkins J.W."/>
            <person name="Jueterbock A."/>
            <person name="Mraz A."/>
            <person name="Stam W.T."/>
            <person name="Tice H."/>
            <person name="Bornberg-Bauer E."/>
            <person name="Green P.J."/>
            <person name="Pearson G.A."/>
            <person name="Procaccini G."/>
            <person name="Duarte C.M."/>
            <person name="Schmutz J."/>
            <person name="Reusch T.B.H."/>
            <person name="Van de Peer Y."/>
        </authorList>
    </citation>
    <scope>NUCLEOTIDE SEQUENCE [LARGE SCALE GENOMIC DNA]</scope>
    <source>
        <strain evidence="2">cv. Finnish</strain>
    </source>
</reference>
<protein>
    <submittedName>
        <fullName evidence="1">Uncharacterized protein</fullName>
    </submittedName>
</protein>
<evidence type="ECO:0000313" key="2">
    <source>
        <dbReference type="Proteomes" id="UP000036987"/>
    </source>
</evidence>
<gene>
    <name evidence="1" type="ORF">ZOSMA_188G00160</name>
</gene>
<dbReference type="InterPro" id="IPR038925">
    <property type="entry name" value="At3g17800-like"/>
</dbReference>
<sequence>MDPKFVQLCARLKSSVAASIIENQNLSVFGDRIDLRVRDDLVPLMFSGLKRLVLEAVAFGTFLWKEERLVDSIYILPDELSSPSS</sequence>
<comment type="caution">
    <text evidence="1">The sequence shown here is derived from an EMBL/GenBank/DDBJ whole genome shotgun (WGS) entry which is preliminary data.</text>
</comment>
<name>A0A0K9PQ84_ZOSMR</name>
<accession>A0A0K9PQ84</accession>
<dbReference type="PANTHER" id="PTHR31808">
    <property type="entry name" value="EXPRESSED PROTEIN"/>
    <property type="match status" value="1"/>
</dbReference>
<proteinExistence type="predicted"/>
<evidence type="ECO:0000313" key="1">
    <source>
        <dbReference type="EMBL" id="KMZ71116.1"/>
    </source>
</evidence>